<dbReference type="KEGG" id="pan:PODANSg5875"/>
<dbReference type="AlphaFoldDB" id="B2AYN9"/>
<dbReference type="EMBL" id="CU633901">
    <property type="protein sequence ID" value="CAP69513.1"/>
    <property type="molecule type" value="Genomic_DNA"/>
</dbReference>
<proteinExistence type="predicted"/>
<feature type="domain" description="SWI/SNF and RSC complexes subunit Ssr4 C-terminal" evidence="2">
    <location>
        <begin position="1"/>
        <end position="46"/>
    </location>
</feature>
<reference evidence="3" key="1">
    <citation type="journal article" date="2008" name="Genome Biol.">
        <title>The genome sequence of the model ascomycete fungus Podospora anserina.</title>
        <authorList>
            <person name="Espagne E."/>
            <person name="Lespinet O."/>
            <person name="Malagnac F."/>
            <person name="Da Silva C."/>
            <person name="Jaillon O."/>
            <person name="Porcel B.M."/>
            <person name="Couloux A."/>
            <person name="Aury J.-M."/>
            <person name="Segurens B."/>
            <person name="Poulain J."/>
            <person name="Anthouard V."/>
            <person name="Grossetete S."/>
            <person name="Khalili H."/>
            <person name="Coppin E."/>
            <person name="Dequard-Chablat M."/>
            <person name="Picard M."/>
            <person name="Contamine V."/>
            <person name="Arnaise S."/>
            <person name="Bourdais A."/>
            <person name="Berteaux-Lecellier V."/>
            <person name="Gautheret D."/>
            <person name="de Vries R.P."/>
            <person name="Battaglia E."/>
            <person name="Coutinho P.M."/>
            <person name="Danchin E.G.J."/>
            <person name="Henrissat B."/>
            <person name="El Khoury R."/>
            <person name="Sainsard-Chanet A."/>
            <person name="Boivin A."/>
            <person name="Pinan-Lucarre B."/>
            <person name="Sellem C.H."/>
            <person name="Debuchy R."/>
            <person name="Wincker P."/>
            <person name="Weissenbach J."/>
            <person name="Silar P."/>
        </authorList>
    </citation>
    <scope>NUCLEOTIDE SEQUENCE [LARGE SCALE GENOMIC DNA]</scope>
    <source>
        <strain evidence="3">S mat+</strain>
    </source>
</reference>
<dbReference type="VEuPathDB" id="FungiDB:PODANS_1_11730"/>
<sequence length="48" mass="4642">MGDLDTAGDALASYESGSVGVGGGEEGDDLVMDDDIGGGAFGEAFQEG</sequence>
<reference evidence="3" key="2">
    <citation type="submission" date="2008-07" db="EMBL/GenBank/DDBJ databases">
        <authorList>
            <person name="Genoscope - CEA"/>
        </authorList>
    </citation>
    <scope>NUCLEOTIDE SEQUENCE</scope>
    <source>
        <strain evidence="3">S mat+</strain>
    </source>
</reference>
<dbReference type="HOGENOM" id="CLU_3160207_0_0_1"/>
<dbReference type="GeneID" id="6193006"/>
<dbReference type="RefSeq" id="XP_001908840.1">
    <property type="nucleotide sequence ID" value="XM_001908805.1"/>
</dbReference>
<evidence type="ECO:0000256" key="1">
    <source>
        <dbReference type="SAM" id="MobiDB-lite"/>
    </source>
</evidence>
<feature type="region of interest" description="Disordered" evidence="1">
    <location>
        <begin position="1"/>
        <end position="48"/>
    </location>
</feature>
<accession>B2AYN9</accession>
<organism evidence="3">
    <name type="scientific">Podospora anserina (strain S / ATCC MYA-4624 / DSM 980 / FGSC 10383)</name>
    <name type="common">Pleurage anserina</name>
    <dbReference type="NCBI Taxonomy" id="515849"/>
    <lineage>
        <taxon>Eukaryota</taxon>
        <taxon>Fungi</taxon>
        <taxon>Dikarya</taxon>
        <taxon>Ascomycota</taxon>
        <taxon>Pezizomycotina</taxon>
        <taxon>Sordariomycetes</taxon>
        <taxon>Sordariomycetidae</taxon>
        <taxon>Sordariales</taxon>
        <taxon>Podosporaceae</taxon>
        <taxon>Podospora</taxon>
        <taxon>Podospora anserina</taxon>
    </lineage>
</organism>
<evidence type="ECO:0000313" key="3">
    <source>
        <dbReference type="EMBL" id="CAP69513.1"/>
    </source>
</evidence>
<name>B2AYN9_PODAN</name>
<gene>
    <name evidence="3" type="ORF">PODANS_1_11730</name>
</gene>
<dbReference type="InterPro" id="IPR046464">
    <property type="entry name" value="SWI-SNF_Ssr4_C"/>
</dbReference>
<protein>
    <submittedName>
        <fullName evidence="3">Podospora anserina S mat+ genomic DNA chromosome 1, supercontig 2</fullName>
    </submittedName>
</protein>
<feature type="compositionally biased region" description="Acidic residues" evidence="1">
    <location>
        <begin position="25"/>
        <end position="36"/>
    </location>
</feature>
<dbReference type="Pfam" id="PF20497">
    <property type="entry name" value="SWI-SNF_Ssr4_C"/>
    <property type="match status" value="1"/>
</dbReference>
<evidence type="ECO:0000259" key="2">
    <source>
        <dbReference type="Pfam" id="PF20497"/>
    </source>
</evidence>